<keyword evidence="2" id="KW-1185">Reference proteome</keyword>
<dbReference type="OrthoDB" id="1444934at2"/>
<gene>
    <name evidence="1" type="ORF">FOF46_01210</name>
</gene>
<reference evidence="1 2" key="1">
    <citation type="submission" date="2019-07" db="EMBL/GenBank/DDBJ databases">
        <title>The draft genome sequence of Aquimarina algiphila M91.</title>
        <authorList>
            <person name="Meng X."/>
        </authorList>
    </citation>
    <scope>NUCLEOTIDE SEQUENCE [LARGE SCALE GENOMIC DNA]</scope>
    <source>
        <strain evidence="1 2">M91</strain>
    </source>
</reference>
<organism evidence="1 2">
    <name type="scientific">Aquimarina algiphila</name>
    <dbReference type="NCBI Taxonomy" id="2047982"/>
    <lineage>
        <taxon>Bacteria</taxon>
        <taxon>Pseudomonadati</taxon>
        <taxon>Bacteroidota</taxon>
        <taxon>Flavobacteriia</taxon>
        <taxon>Flavobacteriales</taxon>
        <taxon>Flavobacteriaceae</taxon>
        <taxon>Aquimarina</taxon>
    </lineage>
</organism>
<dbReference type="EMBL" id="VLNR01000002">
    <property type="protein sequence ID" value="TSE11276.1"/>
    <property type="molecule type" value="Genomic_DNA"/>
</dbReference>
<dbReference type="Proteomes" id="UP000318833">
    <property type="component" value="Unassembled WGS sequence"/>
</dbReference>
<dbReference type="RefSeq" id="WP_143915200.1">
    <property type="nucleotide sequence ID" value="NZ_CANMXV010000003.1"/>
</dbReference>
<name>A0A554VRK7_9FLAO</name>
<comment type="caution">
    <text evidence="1">The sequence shown here is derived from an EMBL/GenBank/DDBJ whole genome shotgun (WGS) entry which is preliminary data.</text>
</comment>
<proteinExistence type="predicted"/>
<evidence type="ECO:0000313" key="2">
    <source>
        <dbReference type="Proteomes" id="UP000318833"/>
    </source>
</evidence>
<evidence type="ECO:0000313" key="1">
    <source>
        <dbReference type="EMBL" id="TSE11276.1"/>
    </source>
</evidence>
<accession>A0A554VRK7</accession>
<protein>
    <submittedName>
        <fullName evidence="1">Uncharacterized protein</fullName>
    </submittedName>
</protein>
<sequence>MENEAVRYYVLKSKKQPISWQLRTNNVFKNRIVDGKSIGLRQMIYVMGGHSIWKEDYPKEIEPKVKQLWFEEGKLSVNKSDSILIEYLENHPEYNTVFKLDDPEAEAVAELAALEKVDEVKTLLGELEDYSALAQALTSSTVNAAYFTPSKKKLICYKQAQKDPDRVLKALRDPKTETAYYVMLAFSNNILSVDPSKTNVVWGDTREIVMPITLGKKQVATVVDYIVDDKGNDLFLEINKRIQRLSTASRPVRSKAKKTVSRKTA</sequence>
<dbReference type="AlphaFoldDB" id="A0A554VRK7"/>